<dbReference type="InterPro" id="IPR004046">
    <property type="entry name" value="GST_C"/>
</dbReference>
<dbReference type="GO" id="GO:0005737">
    <property type="term" value="C:cytoplasm"/>
    <property type="evidence" value="ECO:0007669"/>
    <property type="project" value="TreeGrafter"/>
</dbReference>
<evidence type="ECO:0000313" key="9">
    <source>
        <dbReference type="EMBL" id="CAG6669269.1"/>
    </source>
</evidence>
<evidence type="ECO:0000256" key="5">
    <source>
        <dbReference type="SAM" id="MobiDB-lite"/>
    </source>
</evidence>
<dbReference type="SUPFAM" id="SSF47616">
    <property type="entry name" value="GST C-terminal domain-like"/>
    <property type="match status" value="1"/>
</dbReference>
<dbReference type="InterPro" id="IPR010987">
    <property type="entry name" value="Glutathione-S-Trfase_C-like"/>
</dbReference>
<reference evidence="9" key="1">
    <citation type="submission" date="2021-05" db="EMBL/GenBank/DDBJ databases">
        <authorList>
            <person name="Alioto T."/>
            <person name="Alioto T."/>
            <person name="Gomez Garrido J."/>
        </authorList>
    </citation>
    <scope>NUCLEOTIDE SEQUENCE</scope>
</reference>
<dbReference type="SUPFAM" id="SSF52833">
    <property type="entry name" value="Thioredoxin-like"/>
    <property type="match status" value="1"/>
</dbReference>
<dbReference type="PROSITE" id="PS50404">
    <property type="entry name" value="GST_NTER"/>
    <property type="match status" value="1"/>
</dbReference>
<name>A0A8D8SKR9_9HEMI</name>
<dbReference type="Gene3D" id="1.20.1050.10">
    <property type="match status" value="1"/>
</dbReference>
<feature type="domain" description="EF-1-gamma C-terminal" evidence="6">
    <location>
        <begin position="268"/>
        <end position="427"/>
    </location>
</feature>
<dbReference type="PANTHER" id="PTHR43986:SF1">
    <property type="entry name" value="ELONGATION FACTOR 1-GAMMA"/>
    <property type="match status" value="1"/>
</dbReference>
<dbReference type="EMBL" id="HBUF01340609">
    <property type="protein sequence ID" value="CAG6702738.1"/>
    <property type="molecule type" value="Transcribed_RNA"/>
</dbReference>
<dbReference type="EMBL" id="HBUF01220644">
    <property type="protein sequence ID" value="CAG6669269.1"/>
    <property type="molecule type" value="Transcribed_RNA"/>
</dbReference>
<proteinExistence type="predicted"/>
<feature type="region of interest" description="Disordered" evidence="5">
    <location>
        <begin position="223"/>
        <end position="270"/>
    </location>
</feature>
<dbReference type="PROSITE" id="PS50405">
    <property type="entry name" value="GST_CTER"/>
    <property type="match status" value="1"/>
</dbReference>
<dbReference type="PANTHER" id="PTHR43986">
    <property type="entry name" value="ELONGATION FACTOR 1-GAMMA"/>
    <property type="match status" value="1"/>
</dbReference>
<dbReference type="EMBL" id="HBUF01220645">
    <property type="protein sequence ID" value="CAG6669273.1"/>
    <property type="molecule type" value="Transcribed_RNA"/>
</dbReference>
<evidence type="ECO:0000259" key="8">
    <source>
        <dbReference type="PROSITE" id="PS50405"/>
    </source>
</evidence>
<evidence type="ECO:0000259" key="6">
    <source>
        <dbReference type="PROSITE" id="PS50040"/>
    </source>
</evidence>
<evidence type="ECO:0000256" key="3">
    <source>
        <dbReference type="ARBA" id="ARBA00030426"/>
    </source>
</evidence>
<organism evidence="9">
    <name type="scientific">Cacopsylla melanoneura</name>
    <dbReference type="NCBI Taxonomy" id="428564"/>
    <lineage>
        <taxon>Eukaryota</taxon>
        <taxon>Metazoa</taxon>
        <taxon>Ecdysozoa</taxon>
        <taxon>Arthropoda</taxon>
        <taxon>Hexapoda</taxon>
        <taxon>Insecta</taxon>
        <taxon>Pterygota</taxon>
        <taxon>Neoptera</taxon>
        <taxon>Paraneoptera</taxon>
        <taxon>Hemiptera</taxon>
        <taxon>Sternorrhyncha</taxon>
        <taxon>Psylloidea</taxon>
        <taxon>Psyllidae</taxon>
        <taxon>Psyllinae</taxon>
        <taxon>Cacopsylla</taxon>
    </lineage>
</organism>
<dbReference type="SUPFAM" id="SSF89942">
    <property type="entry name" value="eEF1-gamma domain"/>
    <property type="match status" value="1"/>
</dbReference>
<dbReference type="Pfam" id="PF02798">
    <property type="entry name" value="GST_N"/>
    <property type="match status" value="1"/>
</dbReference>
<dbReference type="Pfam" id="PF00043">
    <property type="entry name" value="GST_C"/>
    <property type="match status" value="1"/>
</dbReference>
<feature type="domain" description="GST N-terminal" evidence="7">
    <location>
        <begin position="3"/>
        <end position="85"/>
    </location>
</feature>
<dbReference type="EMBL" id="HBUF01220647">
    <property type="protein sequence ID" value="CAG6669281.1"/>
    <property type="molecule type" value="Transcribed_RNA"/>
</dbReference>
<evidence type="ECO:0000256" key="2">
    <source>
        <dbReference type="ARBA" id="ARBA00022917"/>
    </source>
</evidence>
<keyword evidence="1 4" id="KW-0251">Elongation factor</keyword>
<dbReference type="EMBL" id="HBUF01340611">
    <property type="protein sequence ID" value="CAG6702744.1"/>
    <property type="molecule type" value="Transcribed_RNA"/>
</dbReference>
<evidence type="ECO:0000256" key="4">
    <source>
        <dbReference type="PROSITE-ProRule" id="PRU00519"/>
    </source>
</evidence>
<dbReference type="EMBL" id="HBUF01220646">
    <property type="protein sequence ID" value="CAG6669277.1"/>
    <property type="molecule type" value="Transcribed_RNA"/>
</dbReference>
<evidence type="ECO:0000256" key="1">
    <source>
        <dbReference type="ARBA" id="ARBA00022768"/>
    </source>
</evidence>
<dbReference type="InterPro" id="IPR036282">
    <property type="entry name" value="Glutathione-S-Trfase_C_sf"/>
</dbReference>
<dbReference type="Pfam" id="PF00647">
    <property type="entry name" value="EF1G"/>
    <property type="match status" value="1"/>
</dbReference>
<dbReference type="CDD" id="cd03044">
    <property type="entry name" value="GST_N_EF1Bgamma"/>
    <property type="match status" value="1"/>
</dbReference>
<dbReference type="GO" id="GO:0003746">
    <property type="term" value="F:translation elongation factor activity"/>
    <property type="evidence" value="ECO:0007669"/>
    <property type="project" value="UniProtKB-UniRule"/>
</dbReference>
<dbReference type="EMBL" id="HBUF01340612">
    <property type="protein sequence ID" value="CAG6702747.1"/>
    <property type="molecule type" value="Transcribed_RNA"/>
</dbReference>
<keyword evidence="2 4" id="KW-0648">Protein biosynthesis</keyword>
<protein>
    <recommendedName>
        <fullName evidence="3">eEF-1B gamma</fullName>
    </recommendedName>
</protein>
<feature type="compositionally biased region" description="Basic and acidic residues" evidence="5">
    <location>
        <begin position="230"/>
        <end position="251"/>
    </location>
</feature>
<dbReference type="SFLD" id="SFLDS00019">
    <property type="entry name" value="Glutathione_Transferase_(cytos"/>
    <property type="match status" value="1"/>
</dbReference>
<dbReference type="InterPro" id="IPR001662">
    <property type="entry name" value="EF1B_G_C"/>
</dbReference>
<dbReference type="InterPro" id="IPR004045">
    <property type="entry name" value="Glutathione_S-Trfase_N"/>
</dbReference>
<dbReference type="SMART" id="SM01183">
    <property type="entry name" value="EF1G"/>
    <property type="match status" value="1"/>
</dbReference>
<dbReference type="FunFam" id="3.30.70.1010:FF:000001">
    <property type="entry name" value="Elongation factor 1-gamma 1"/>
    <property type="match status" value="1"/>
</dbReference>
<evidence type="ECO:0000259" key="7">
    <source>
        <dbReference type="PROSITE" id="PS50404"/>
    </source>
</evidence>
<sequence length="427" mass="48950">MAKSGTLYSWPNNFRTHQILIAAEYSGFKVNIPKDFEFGKSNKNADFVAKFSSPKVPAFEGADGTILTSVSAITYFVSNEQLRGKTEAEKSKIFDYVSFAQDELMPNACRWVFPILQIYPYNKQTVDSAKDGLKRTLAKLDKHLLTRTYLVGDSITLADICSACTLLQVYENAMDPTFRKPYINVNRWFTTIINQPQFKKIAGEVKLCEKQVNEAALASETNVSAAAPAKAKEEKPKKEKKEAPKKEKEADPAEDDPMDDILAAEPPSKDPFDLLPKGTFNLEDYKRFYSNNDEAKSIPYFWEKFDKENYSIWFGEYKYPEELQKVFMSCNLITGMYQRLDKMRKQCFASCCLFGSDNDSSISGVWVWRGHDLAFELSPDWKVDYESYEWKKLDADAKETKDLVAQYFSWVGTDKKGRKFNQGKIFK</sequence>
<dbReference type="InterPro" id="IPR036249">
    <property type="entry name" value="Thioredoxin-like_sf"/>
</dbReference>
<dbReference type="PROSITE" id="PS50040">
    <property type="entry name" value="EF1G_C"/>
    <property type="match status" value="1"/>
</dbReference>
<dbReference type="EMBL" id="HBUF01340610">
    <property type="protein sequence ID" value="CAG6702741.1"/>
    <property type="molecule type" value="Transcribed_RNA"/>
</dbReference>
<feature type="domain" description="GST C-terminal" evidence="8">
    <location>
        <begin position="86"/>
        <end position="212"/>
    </location>
</feature>
<dbReference type="InterPro" id="IPR040079">
    <property type="entry name" value="Glutathione_S-Trfase"/>
</dbReference>
<dbReference type="Gene3D" id="3.30.70.1010">
    <property type="entry name" value="Translation elongation factor EF1B, gamma chain, conserved domain"/>
    <property type="match status" value="1"/>
</dbReference>
<dbReference type="InterPro" id="IPR036433">
    <property type="entry name" value="EF1B_G_C_sf"/>
</dbReference>
<dbReference type="CDD" id="cd03181">
    <property type="entry name" value="GST_C_EF1Bgamma_like"/>
    <property type="match status" value="1"/>
</dbReference>
<dbReference type="GO" id="GO:0005634">
    <property type="term" value="C:nucleus"/>
    <property type="evidence" value="ECO:0007669"/>
    <property type="project" value="TreeGrafter"/>
</dbReference>
<dbReference type="InterPro" id="IPR050802">
    <property type="entry name" value="EF-GSTs"/>
</dbReference>
<dbReference type="FunFam" id="1.20.1050.10:FF:000006">
    <property type="entry name" value="Elongation factor 1 gamma"/>
    <property type="match status" value="1"/>
</dbReference>
<dbReference type="Gene3D" id="3.40.30.10">
    <property type="entry name" value="Glutaredoxin"/>
    <property type="match status" value="1"/>
</dbReference>
<dbReference type="EMBL" id="HBUF01642124">
    <property type="protein sequence ID" value="CAG6785171.1"/>
    <property type="molecule type" value="Transcribed_RNA"/>
</dbReference>
<dbReference type="EMBL" id="HBUF01220643">
    <property type="protein sequence ID" value="CAG6669265.1"/>
    <property type="molecule type" value="Transcribed_RNA"/>
</dbReference>
<accession>A0A8D8SKR9</accession>
<dbReference type="AlphaFoldDB" id="A0A8D8SKR9"/>